<evidence type="ECO:0000259" key="10">
    <source>
        <dbReference type="Pfam" id="PF02463"/>
    </source>
</evidence>
<dbReference type="CDD" id="cd03241">
    <property type="entry name" value="ABC_RecN"/>
    <property type="match status" value="2"/>
</dbReference>
<dbReference type="SUPFAM" id="SSF52540">
    <property type="entry name" value="P-loop containing nucleoside triphosphate hydrolases"/>
    <property type="match status" value="2"/>
</dbReference>
<evidence type="ECO:0000256" key="6">
    <source>
        <dbReference type="ARBA" id="ARBA00022840"/>
    </source>
</evidence>
<dbReference type="EMBL" id="LSNE01000002">
    <property type="protein sequence ID" value="KXI30770.1"/>
    <property type="molecule type" value="Genomic_DNA"/>
</dbReference>
<keyword evidence="4" id="KW-0547">Nucleotide-binding</keyword>
<comment type="caution">
    <text evidence="11">The sequence shown here is derived from an EMBL/GenBank/DDBJ whole genome shotgun (WGS) entry which is preliminary data.</text>
</comment>
<dbReference type="PANTHER" id="PTHR11059:SF0">
    <property type="entry name" value="DNA REPAIR PROTEIN RECN"/>
    <property type="match status" value="1"/>
</dbReference>
<evidence type="ECO:0000313" key="11">
    <source>
        <dbReference type="EMBL" id="KXI30770.1"/>
    </source>
</evidence>
<dbReference type="GO" id="GO:0005524">
    <property type="term" value="F:ATP binding"/>
    <property type="evidence" value="ECO:0007669"/>
    <property type="project" value="UniProtKB-KW"/>
</dbReference>
<feature type="domain" description="RecF/RecN/SMC N-terminal" evidence="10">
    <location>
        <begin position="1"/>
        <end position="513"/>
    </location>
</feature>
<evidence type="ECO:0000256" key="8">
    <source>
        <dbReference type="ARBA" id="ARBA00033408"/>
    </source>
</evidence>
<keyword evidence="12" id="KW-1185">Reference proteome</keyword>
<evidence type="ECO:0000256" key="1">
    <source>
        <dbReference type="ARBA" id="ARBA00003618"/>
    </source>
</evidence>
<dbReference type="AlphaFoldDB" id="A0A136A6L5"/>
<comment type="similarity">
    <text evidence="2 9">Belongs to the RecN family.</text>
</comment>
<evidence type="ECO:0000313" key="12">
    <source>
        <dbReference type="Proteomes" id="UP000070299"/>
    </source>
</evidence>
<dbReference type="NCBIfam" id="NF008121">
    <property type="entry name" value="PRK10869.1"/>
    <property type="match status" value="1"/>
</dbReference>
<dbReference type="GO" id="GO:0043590">
    <property type="term" value="C:bacterial nucleoid"/>
    <property type="evidence" value="ECO:0007669"/>
    <property type="project" value="TreeGrafter"/>
</dbReference>
<dbReference type="GO" id="GO:0006310">
    <property type="term" value="P:DNA recombination"/>
    <property type="evidence" value="ECO:0007669"/>
    <property type="project" value="InterPro"/>
</dbReference>
<keyword evidence="6" id="KW-0067">ATP-binding</keyword>
<dbReference type="GO" id="GO:0009432">
    <property type="term" value="P:SOS response"/>
    <property type="evidence" value="ECO:0007669"/>
    <property type="project" value="TreeGrafter"/>
</dbReference>
<dbReference type="InterPro" id="IPR003395">
    <property type="entry name" value="RecF/RecN/SMC_N"/>
</dbReference>
<protein>
    <recommendedName>
        <fullName evidence="3 9">DNA repair protein RecN</fullName>
    </recommendedName>
    <alternativeName>
        <fullName evidence="8 9">Recombination protein N</fullName>
    </alternativeName>
</protein>
<evidence type="ECO:0000256" key="3">
    <source>
        <dbReference type="ARBA" id="ARBA00021315"/>
    </source>
</evidence>
<dbReference type="Pfam" id="PF02463">
    <property type="entry name" value="SMC_N"/>
    <property type="match status" value="1"/>
</dbReference>
<keyword evidence="7 9" id="KW-0234">DNA repair</keyword>
<sequence>MLTQLSIRNFAVVKSLDVDFSSGMTAITGETGAGKSISVDALGLCLGDRADVGMVRTGADKAEVSAGFDIRQLNTAQMWLKKNELDDEGDCLIRRVISSEGRSKAFINGIPVSLQQLKDLGGHLLSIHGQHAHQQILKHEHQRYLLDSMAEHKDLLTAVSTSYQSLKEQQKHYQLLLAGQQQRADRCQLLAYQIQELDDFALGKDEFLELEIDHKKLSHSQTLLEQTQISFHQLYEADEFNALSAVQNSLERLIELQEHDQSLVPIVSMLNEAAIQIEEAAKELRAYTEHLEIDPMRMQAVEARFSQALDLARKHHVPAEELHGFHQQLAAEYQELVKDDDLLDELKQRLAGSEQSYYLAAKKLSDSRQQAARGFAQQVQQHIRKMNMSDAQFSIEVSHLTDNPPHRLGLDAVRFKVSTNKGQALDDLDKVVSGGELSRIGLAIQVIGSSSSQVATMIFDEVDSGISGATASIVGQLLRKLGQQTQVICVTHLPQVAARAHNQMFVTKFSDGLTTETHMICLAENERIEELARLLAGDTLTESAIANAKELLQISNS</sequence>
<evidence type="ECO:0000256" key="2">
    <source>
        <dbReference type="ARBA" id="ARBA00009441"/>
    </source>
</evidence>
<dbReference type="InterPro" id="IPR004604">
    <property type="entry name" value="DNA_recomb/repair_RecN"/>
</dbReference>
<dbReference type="PIRSF" id="PIRSF003128">
    <property type="entry name" value="RecN"/>
    <property type="match status" value="1"/>
</dbReference>
<evidence type="ECO:0000256" key="4">
    <source>
        <dbReference type="ARBA" id="ARBA00022741"/>
    </source>
</evidence>
<dbReference type="InterPro" id="IPR027417">
    <property type="entry name" value="P-loop_NTPase"/>
</dbReference>
<dbReference type="FunFam" id="3.40.50.300:FF:000356">
    <property type="entry name" value="DNA repair protein RecN"/>
    <property type="match status" value="1"/>
</dbReference>
<dbReference type="NCBIfam" id="TIGR00634">
    <property type="entry name" value="recN"/>
    <property type="match status" value="1"/>
</dbReference>
<dbReference type="RefSeq" id="WP_068371720.1">
    <property type="nucleotide sequence ID" value="NZ_LSNE01000002.1"/>
</dbReference>
<name>A0A136A6L5_9ALTE</name>
<dbReference type="PANTHER" id="PTHR11059">
    <property type="entry name" value="DNA REPAIR PROTEIN RECN"/>
    <property type="match status" value="1"/>
</dbReference>
<reference evidence="12" key="1">
    <citation type="submission" date="2016-02" db="EMBL/GenBank/DDBJ databases">
        <authorList>
            <person name="Schultz-Johansen M."/>
            <person name="Glaring M.A."/>
            <person name="Bech P.K."/>
            <person name="Stougaard P."/>
        </authorList>
    </citation>
    <scope>NUCLEOTIDE SEQUENCE [LARGE SCALE GENOMIC DNA]</scope>
    <source>
        <strain evidence="12">S66</strain>
    </source>
</reference>
<comment type="function">
    <text evidence="1 9">May be involved in recombinational repair of damaged DNA.</text>
</comment>
<keyword evidence="5 9" id="KW-0227">DNA damage</keyword>
<dbReference type="FunFam" id="3.40.50.300:FF:000319">
    <property type="entry name" value="DNA repair protein RecN"/>
    <property type="match status" value="1"/>
</dbReference>
<evidence type="ECO:0000256" key="9">
    <source>
        <dbReference type="PIRNR" id="PIRNR003128"/>
    </source>
</evidence>
<evidence type="ECO:0000256" key="7">
    <source>
        <dbReference type="ARBA" id="ARBA00023204"/>
    </source>
</evidence>
<accession>A0A136A6L5</accession>
<proteinExistence type="inferred from homology"/>
<organism evidence="11 12">
    <name type="scientific">Paraglaciecola hydrolytica</name>
    <dbReference type="NCBI Taxonomy" id="1799789"/>
    <lineage>
        <taxon>Bacteria</taxon>
        <taxon>Pseudomonadati</taxon>
        <taxon>Pseudomonadota</taxon>
        <taxon>Gammaproteobacteria</taxon>
        <taxon>Alteromonadales</taxon>
        <taxon>Alteromonadaceae</taxon>
        <taxon>Paraglaciecola</taxon>
    </lineage>
</organism>
<dbReference type="Gene3D" id="3.40.50.300">
    <property type="entry name" value="P-loop containing nucleotide triphosphate hydrolases"/>
    <property type="match status" value="2"/>
</dbReference>
<dbReference type="GO" id="GO:0006281">
    <property type="term" value="P:DNA repair"/>
    <property type="evidence" value="ECO:0007669"/>
    <property type="project" value="UniProtKB-KW"/>
</dbReference>
<gene>
    <name evidence="11" type="ORF">AX660_04985</name>
</gene>
<dbReference type="STRING" id="1799789.AX660_04985"/>
<evidence type="ECO:0000256" key="5">
    <source>
        <dbReference type="ARBA" id="ARBA00022763"/>
    </source>
</evidence>
<dbReference type="OrthoDB" id="9806954at2"/>
<dbReference type="Proteomes" id="UP000070299">
    <property type="component" value="Unassembled WGS sequence"/>
</dbReference>